<dbReference type="InterPro" id="IPR001647">
    <property type="entry name" value="HTH_TetR"/>
</dbReference>
<comment type="caution">
    <text evidence="4">The sequence shown here is derived from an EMBL/GenBank/DDBJ whole genome shotgun (WGS) entry which is preliminary data.</text>
</comment>
<dbReference type="SUPFAM" id="SSF46689">
    <property type="entry name" value="Homeodomain-like"/>
    <property type="match status" value="1"/>
</dbReference>
<feature type="domain" description="HTH tetR-type" evidence="3">
    <location>
        <begin position="1"/>
        <end position="47"/>
    </location>
</feature>
<protein>
    <submittedName>
        <fullName evidence="4">TetR/AcrR family transcriptional regulator</fullName>
    </submittedName>
</protein>
<keyword evidence="5" id="KW-1185">Reference proteome</keyword>
<dbReference type="EMBL" id="JAJPDJ010000069">
    <property type="protein sequence ID" value="MCD7139272.1"/>
    <property type="molecule type" value="Genomic_DNA"/>
</dbReference>
<evidence type="ECO:0000259" key="3">
    <source>
        <dbReference type="PROSITE" id="PS50977"/>
    </source>
</evidence>
<dbReference type="PROSITE" id="PS50977">
    <property type="entry name" value="HTH_TETR_2"/>
    <property type="match status" value="1"/>
</dbReference>
<dbReference type="InterPro" id="IPR009057">
    <property type="entry name" value="Homeodomain-like_sf"/>
</dbReference>
<gene>
    <name evidence="4" type="ORF">LTY59_08580</name>
</gene>
<evidence type="ECO:0000313" key="4">
    <source>
        <dbReference type="EMBL" id="MCD7139272.1"/>
    </source>
</evidence>
<evidence type="ECO:0000256" key="1">
    <source>
        <dbReference type="ARBA" id="ARBA00023125"/>
    </source>
</evidence>
<dbReference type="RefSeq" id="WP_231796035.1">
    <property type="nucleotide sequence ID" value="NZ_JACIVH010000074.1"/>
</dbReference>
<organism evidence="4 5">
    <name type="scientific">Limosilactobacillus balticus</name>
    <dbReference type="NCBI Taxonomy" id="2759747"/>
    <lineage>
        <taxon>Bacteria</taxon>
        <taxon>Bacillati</taxon>
        <taxon>Bacillota</taxon>
        <taxon>Bacilli</taxon>
        <taxon>Lactobacillales</taxon>
        <taxon>Lactobacillaceae</taxon>
        <taxon>Limosilactobacillus</taxon>
    </lineage>
</organism>
<evidence type="ECO:0000256" key="2">
    <source>
        <dbReference type="PROSITE-ProRule" id="PRU00335"/>
    </source>
</evidence>
<keyword evidence="1 2" id="KW-0238">DNA-binding</keyword>
<name>A0ABS8RF35_9LACO</name>
<evidence type="ECO:0000313" key="5">
    <source>
        <dbReference type="Proteomes" id="UP001200032"/>
    </source>
</evidence>
<dbReference type="Proteomes" id="UP001200032">
    <property type="component" value="Unassembled WGS sequence"/>
</dbReference>
<dbReference type="Gene3D" id="1.10.357.10">
    <property type="entry name" value="Tetracycline Repressor, domain 2"/>
    <property type="match status" value="1"/>
</dbReference>
<feature type="DNA-binding region" description="H-T-H motif" evidence="2">
    <location>
        <begin position="10"/>
        <end position="29"/>
    </location>
</feature>
<sequence length="63" mass="7524">MDKETLDKIAISKLVVRAGIARSTFYRYFSDKVDLIRFLIQQDLNNIIQKQSKNDFRKNIFKK</sequence>
<reference evidence="4 5" key="1">
    <citation type="submission" date="2021-12" db="EMBL/GenBank/DDBJ databases">
        <title>A phylogenomic analysis of Limosilactobacillus reuteri reveals ancient and stable evolutionary relationships with rodents and birds and zoonotic transmission to humans.</title>
        <authorList>
            <person name="Li F."/>
            <person name="Li X."/>
            <person name="Cheng C."/>
            <person name="Tollenaar S."/>
            <person name="Zhang J.S."/>
            <person name="Simpson D."/>
            <person name="Tasseva G."/>
            <person name="Perez-Munoz M.E."/>
            <person name="Frese S."/>
            <person name="Gaenzle M.G."/>
            <person name="Walter J."/>
            <person name="Zheng J."/>
        </authorList>
    </citation>
    <scope>NUCLEOTIDE SEQUENCE [LARGE SCALE GENOMIC DNA]</scope>
    <source>
        <strain evidence="4 5">WF-AF5-A</strain>
    </source>
</reference>
<proteinExistence type="predicted"/>
<accession>A0ABS8RF35</accession>
<dbReference type="Pfam" id="PF00440">
    <property type="entry name" value="TetR_N"/>
    <property type="match status" value="1"/>
</dbReference>